<protein>
    <submittedName>
        <fullName evidence="2">Uncharacterized protein</fullName>
    </submittedName>
</protein>
<dbReference type="EMBL" id="CABVLI010000046">
    <property type="protein sequence ID" value="VVT27820.1"/>
    <property type="molecule type" value="Genomic_DNA"/>
</dbReference>
<evidence type="ECO:0000313" key="3">
    <source>
        <dbReference type="Proteomes" id="UP000326857"/>
    </source>
</evidence>
<feature type="region of interest" description="Disordered" evidence="1">
    <location>
        <begin position="1"/>
        <end position="28"/>
    </location>
</feature>
<dbReference type="Proteomes" id="UP000326857">
    <property type="component" value="Unassembled WGS sequence"/>
</dbReference>
<evidence type="ECO:0000313" key="2">
    <source>
        <dbReference type="EMBL" id="VVT27820.1"/>
    </source>
</evidence>
<proteinExistence type="predicted"/>
<sequence>MNPDFLSEDNRGERIRSRMSMRGPISDI</sequence>
<gene>
    <name evidence="2" type="ORF">SPHINGO391_500075</name>
</gene>
<evidence type="ECO:0000256" key="1">
    <source>
        <dbReference type="SAM" id="MobiDB-lite"/>
    </source>
</evidence>
<organism evidence="2 3">
    <name type="scientific">Sphingomonas aurantiaca</name>
    <dbReference type="NCBI Taxonomy" id="185949"/>
    <lineage>
        <taxon>Bacteria</taxon>
        <taxon>Pseudomonadati</taxon>
        <taxon>Pseudomonadota</taxon>
        <taxon>Alphaproteobacteria</taxon>
        <taxon>Sphingomonadales</taxon>
        <taxon>Sphingomonadaceae</taxon>
        <taxon>Sphingomonas</taxon>
    </lineage>
</organism>
<name>A0A5E8A8Q7_9SPHN</name>
<dbReference type="AlphaFoldDB" id="A0A5E8A8Q7"/>
<accession>A0A5E8A8Q7</accession>
<reference evidence="2 3" key="1">
    <citation type="submission" date="2019-09" db="EMBL/GenBank/DDBJ databases">
        <authorList>
            <person name="Dittami M. S."/>
        </authorList>
    </citation>
    <scope>NUCLEOTIDE SEQUENCE [LARGE SCALE GENOMIC DNA]</scope>
    <source>
        <strain evidence="2">SPHINGO391</strain>
    </source>
</reference>